<evidence type="ECO:0000256" key="6">
    <source>
        <dbReference type="ARBA" id="ARBA00022840"/>
    </source>
</evidence>
<dbReference type="GO" id="GO:0000287">
    <property type="term" value="F:magnesium ion binding"/>
    <property type="evidence" value="ECO:0007669"/>
    <property type="project" value="InterPro"/>
</dbReference>
<dbReference type="SUPFAM" id="SSF53271">
    <property type="entry name" value="PRTase-like"/>
    <property type="match status" value="2"/>
</dbReference>
<proteinExistence type="predicted"/>
<dbReference type="GO" id="GO:0005737">
    <property type="term" value="C:cytoplasm"/>
    <property type="evidence" value="ECO:0007669"/>
    <property type="project" value="TreeGrafter"/>
</dbReference>
<dbReference type="GO" id="GO:0005524">
    <property type="term" value="F:ATP binding"/>
    <property type="evidence" value="ECO:0007669"/>
    <property type="project" value="UniProtKB-KW"/>
</dbReference>
<evidence type="ECO:0000256" key="1">
    <source>
        <dbReference type="ARBA" id="ARBA00013247"/>
    </source>
</evidence>
<dbReference type="InterPro" id="IPR029099">
    <property type="entry name" value="Pribosyltran_N"/>
</dbReference>
<reference evidence="10" key="1">
    <citation type="submission" date="2017-09" db="EMBL/GenBank/DDBJ databases">
        <title>Depth-based differentiation of microbial function through sediment-hosted aquifers and enrichment of novel symbionts in the deep terrestrial subsurface.</title>
        <authorList>
            <person name="Probst A.J."/>
            <person name="Ladd B."/>
            <person name="Jarett J.K."/>
            <person name="Geller-Mcgrath D.E."/>
            <person name="Sieber C.M.K."/>
            <person name="Emerson J.B."/>
            <person name="Anantharaman K."/>
            <person name="Thomas B.C."/>
            <person name="Malmstrom R."/>
            <person name="Stieglmeier M."/>
            <person name="Klingl A."/>
            <person name="Woyke T."/>
            <person name="Ryan C.M."/>
            <person name="Banfield J.F."/>
        </authorList>
    </citation>
    <scope>NUCLEOTIDE SEQUENCE [LARGE SCALE GENOMIC DNA]</scope>
</reference>
<sequence>MKNFIIPTSQVEKLARNILARAKNFEVIFPDLSRDGKRYFPDGEIYIRLLKTEKLSGKRVIVLHSGAPKPNEGLVELELILQVLRDNNIKPEVFFTYFPYGMQDKVFERGETNVAENLVEKLINYYKVKKIYIIDPHFWGRKWVKKYPIVNVSVAPILMEKAKNDFGKDILFLSPDIGGERRTGVSGMRKKRVNSYRVEISFTQMNFNHCPVVGIVDDLLETGGTLLKAYKLCKKNGAKQVIALITHGVLPSGIAKIKKKYSKLYLTNTIEQKESNIDLTNLILKTLSES</sequence>
<dbReference type="GO" id="GO:0002189">
    <property type="term" value="C:ribose phosphate diphosphokinase complex"/>
    <property type="evidence" value="ECO:0007669"/>
    <property type="project" value="TreeGrafter"/>
</dbReference>
<evidence type="ECO:0000256" key="3">
    <source>
        <dbReference type="ARBA" id="ARBA00022727"/>
    </source>
</evidence>
<dbReference type="InterPro" id="IPR005946">
    <property type="entry name" value="Rib-P_diPkinase"/>
</dbReference>
<evidence type="ECO:0000313" key="9">
    <source>
        <dbReference type="EMBL" id="PIY88744.1"/>
    </source>
</evidence>
<dbReference type="Pfam" id="PF13793">
    <property type="entry name" value="Pribosyltran_N"/>
    <property type="match status" value="1"/>
</dbReference>
<keyword evidence="4" id="KW-0547">Nucleotide-binding</keyword>
<dbReference type="AlphaFoldDB" id="A0A2M7R6I8"/>
<dbReference type="Proteomes" id="UP000230767">
    <property type="component" value="Unassembled WGS sequence"/>
</dbReference>
<dbReference type="SMART" id="SM01400">
    <property type="entry name" value="Pribosyltran_N"/>
    <property type="match status" value="1"/>
</dbReference>
<dbReference type="GO" id="GO:0004749">
    <property type="term" value="F:ribose phosphate diphosphokinase activity"/>
    <property type="evidence" value="ECO:0007669"/>
    <property type="project" value="UniProtKB-EC"/>
</dbReference>
<feature type="domain" description="Ribose-phosphate pyrophosphokinase N-terminal" evidence="8">
    <location>
        <begin position="36"/>
        <end position="123"/>
    </location>
</feature>
<evidence type="ECO:0000256" key="4">
    <source>
        <dbReference type="ARBA" id="ARBA00022741"/>
    </source>
</evidence>
<evidence type="ECO:0000256" key="7">
    <source>
        <dbReference type="ARBA" id="ARBA00049535"/>
    </source>
</evidence>
<gene>
    <name evidence="9" type="ORF">COY73_02865</name>
</gene>
<dbReference type="PANTHER" id="PTHR10210:SF32">
    <property type="entry name" value="RIBOSE-PHOSPHATE PYROPHOSPHOKINASE 2"/>
    <property type="match status" value="1"/>
</dbReference>
<dbReference type="PANTHER" id="PTHR10210">
    <property type="entry name" value="RIBOSE-PHOSPHATE DIPHOSPHOKINASE FAMILY MEMBER"/>
    <property type="match status" value="1"/>
</dbReference>
<accession>A0A2M7R6I8</accession>
<evidence type="ECO:0000259" key="8">
    <source>
        <dbReference type="Pfam" id="PF13793"/>
    </source>
</evidence>
<name>A0A2M7R6I8_9BACT</name>
<dbReference type="EC" id="2.7.6.1" evidence="1"/>
<dbReference type="EMBL" id="PFLW01000071">
    <property type="protein sequence ID" value="PIY88744.1"/>
    <property type="molecule type" value="Genomic_DNA"/>
</dbReference>
<dbReference type="GO" id="GO:0006164">
    <property type="term" value="P:purine nucleotide biosynthetic process"/>
    <property type="evidence" value="ECO:0007669"/>
    <property type="project" value="TreeGrafter"/>
</dbReference>
<protein>
    <recommendedName>
        <fullName evidence="1">ribose-phosphate diphosphokinase</fullName>
        <ecNumber evidence="1">2.7.6.1</ecNumber>
    </recommendedName>
</protein>
<evidence type="ECO:0000313" key="10">
    <source>
        <dbReference type="Proteomes" id="UP000230767"/>
    </source>
</evidence>
<dbReference type="NCBIfam" id="TIGR01251">
    <property type="entry name" value="ribP_PPkin"/>
    <property type="match status" value="1"/>
</dbReference>
<keyword evidence="2" id="KW-0808">Transferase</keyword>
<keyword evidence="5" id="KW-0418">Kinase</keyword>
<organism evidence="9 10">
    <name type="scientific">Candidatus Nealsonbacteria bacterium CG_4_10_14_0_8_um_filter_37_14</name>
    <dbReference type="NCBI Taxonomy" id="1974684"/>
    <lineage>
        <taxon>Bacteria</taxon>
        <taxon>Candidatus Nealsoniibacteriota</taxon>
    </lineage>
</organism>
<dbReference type="InterPro" id="IPR000836">
    <property type="entry name" value="PRTase_dom"/>
</dbReference>
<keyword evidence="3" id="KW-0545">Nucleotide biosynthesis</keyword>
<evidence type="ECO:0000256" key="5">
    <source>
        <dbReference type="ARBA" id="ARBA00022777"/>
    </source>
</evidence>
<dbReference type="InterPro" id="IPR029057">
    <property type="entry name" value="PRTase-like"/>
</dbReference>
<comment type="catalytic activity">
    <reaction evidence="7">
        <text>D-ribose 5-phosphate + ATP = 5-phospho-alpha-D-ribose 1-diphosphate + AMP + H(+)</text>
        <dbReference type="Rhea" id="RHEA:15609"/>
        <dbReference type="ChEBI" id="CHEBI:15378"/>
        <dbReference type="ChEBI" id="CHEBI:30616"/>
        <dbReference type="ChEBI" id="CHEBI:58017"/>
        <dbReference type="ChEBI" id="CHEBI:78346"/>
        <dbReference type="ChEBI" id="CHEBI:456215"/>
        <dbReference type="EC" id="2.7.6.1"/>
    </reaction>
</comment>
<dbReference type="GO" id="GO:0006015">
    <property type="term" value="P:5-phosphoribose 1-diphosphate biosynthetic process"/>
    <property type="evidence" value="ECO:0007669"/>
    <property type="project" value="TreeGrafter"/>
</dbReference>
<evidence type="ECO:0000256" key="2">
    <source>
        <dbReference type="ARBA" id="ARBA00022679"/>
    </source>
</evidence>
<keyword evidence="6" id="KW-0067">ATP-binding</keyword>
<comment type="caution">
    <text evidence="9">The sequence shown here is derived from an EMBL/GenBank/DDBJ whole genome shotgun (WGS) entry which is preliminary data.</text>
</comment>
<dbReference type="CDD" id="cd06223">
    <property type="entry name" value="PRTases_typeI"/>
    <property type="match status" value="1"/>
</dbReference>
<dbReference type="Gene3D" id="3.40.50.2020">
    <property type="match status" value="2"/>
</dbReference>
<dbReference type="GO" id="GO:0016301">
    <property type="term" value="F:kinase activity"/>
    <property type="evidence" value="ECO:0007669"/>
    <property type="project" value="UniProtKB-KW"/>
</dbReference>